<dbReference type="InterPro" id="IPR025166">
    <property type="entry name" value="Integrase_DNA_bind_dom"/>
</dbReference>
<dbReference type="Pfam" id="PF00589">
    <property type="entry name" value="Phage_integrase"/>
    <property type="match status" value="1"/>
</dbReference>
<evidence type="ECO:0000256" key="2">
    <source>
        <dbReference type="ARBA" id="ARBA00022908"/>
    </source>
</evidence>
<gene>
    <name evidence="8" type="ORF">NKE59_05255</name>
</gene>
<dbReference type="InterPro" id="IPR038488">
    <property type="entry name" value="Integrase_DNA-bd_sf"/>
</dbReference>
<dbReference type="InterPro" id="IPR002104">
    <property type="entry name" value="Integrase_catalytic"/>
</dbReference>
<proteinExistence type="inferred from homology"/>
<dbReference type="InterPro" id="IPR010998">
    <property type="entry name" value="Integrase_recombinase_N"/>
</dbReference>
<dbReference type="InterPro" id="IPR011010">
    <property type="entry name" value="DNA_brk_join_enz"/>
</dbReference>
<dbReference type="PANTHER" id="PTHR30629">
    <property type="entry name" value="PROPHAGE INTEGRASE"/>
    <property type="match status" value="1"/>
</dbReference>
<dbReference type="GO" id="GO:0006310">
    <property type="term" value="P:DNA recombination"/>
    <property type="evidence" value="ECO:0007669"/>
    <property type="project" value="UniProtKB-KW"/>
</dbReference>
<evidence type="ECO:0000256" key="5">
    <source>
        <dbReference type="PROSITE-ProRule" id="PRU01248"/>
    </source>
</evidence>
<keyword evidence="2" id="KW-0229">DNA integration</keyword>
<dbReference type="PANTHER" id="PTHR30629:SF2">
    <property type="entry name" value="PROPHAGE INTEGRASE INTS-RELATED"/>
    <property type="match status" value="1"/>
</dbReference>
<evidence type="ECO:0000259" key="7">
    <source>
        <dbReference type="PROSITE" id="PS51900"/>
    </source>
</evidence>
<dbReference type="InterPro" id="IPR053876">
    <property type="entry name" value="Phage_int_M"/>
</dbReference>
<dbReference type="RefSeq" id="WP_353437914.1">
    <property type="nucleotide sequence ID" value="NZ_CP099959.1"/>
</dbReference>
<evidence type="ECO:0000256" key="3">
    <source>
        <dbReference type="ARBA" id="ARBA00023125"/>
    </source>
</evidence>
<protein>
    <submittedName>
        <fullName evidence="8">Integrase arm-type DNA-binding domain-containing protein</fullName>
    </submittedName>
</protein>
<dbReference type="GO" id="GO:0015074">
    <property type="term" value="P:DNA integration"/>
    <property type="evidence" value="ECO:0007669"/>
    <property type="project" value="UniProtKB-KW"/>
</dbReference>
<dbReference type="InterPro" id="IPR013762">
    <property type="entry name" value="Integrase-like_cat_sf"/>
</dbReference>
<accession>A0AAU8A0G3</accession>
<dbReference type="SUPFAM" id="SSF56349">
    <property type="entry name" value="DNA breaking-rejoining enzymes"/>
    <property type="match status" value="1"/>
</dbReference>
<dbReference type="Gene3D" id="3.30.160.390">
    <property type="entry name" value="Integrase, DNA-binding domain"/>
    <property type="match status" value="1"/>
</dbReference>
<keyword evidence="4" id="KW-0233">DNA recombination</keyword>
<dbReference type="GO" id="GO:0003677">
    <property type="term" value="F:DNA binding"/>
    <property type="evidence" value="ECO:0007669"/>
    <property type="project" value="UniProtKB-UniRule"/>
</dbReference>
<organism evidence="8">
    <name type="scientific">Polynucleobacter sp. UK-FUSCHL-C3</name>
    <dbReference type="NCBI Taxonomy" id="2955208"/>
    <lineage>
        <taxon>Bacteria</taxon>
        <taxon>Pseudomonadati</taxon>
        <taxon>Pseudomonadota</taxon>
        <taxon>Betaproteobacteria</taxon>
        <taxon>Burkholderiales</taxon>
        <taxon>Burkholderiaceae</taxon>
        <taxon>Polynucleobacter</taxon>
    </lineage>
</organism>
<evidence type="ECO:0000256" key="1">
    <source>
        <dbReference type="ARBA" id="ARBA00008857"/>
    </source>
</evidence>
<dbReference type="AlphaFoldDB" id="A0AAU8A0G3"/>
<keyword evidence="3 5" id="KW-0238">DNA-binding</keyword>
<dbReference type="CDD" id="cd00801">
    <property type="entry name" value="INT_P4_C"/>
    <property type="match status" value="1"/>
</dbReference>
<sequence>MPRLAKPLTAIEVKRLSKKGFHAVGTVAGLGLSINLNGSKSWVLRATYGGSRRKMGLGGFPATTLAQATEKARQIKSEIEKGLDPIQTKKINKSKLISDRAKSKTFEECARLFLDSRTFHNKKHAKQWESTLKTYAYPNIGKLIVSDIGIESIKAVLDPIWKSKTETASRLQGRIKSIIDYAIVSGYREKSNPAIWDGFLDSIYQSPKKIKVVKHMDSMPYSKVYEFLQVLKKHKTISAKALEFLIFTVVRSDSVRSATWSQIDLNKGIWTIPKLLTKTKKRNHTVPLSSHAITLLNKLERFVGTDLLFPSPQLKKISDNTISKLMRDMRFNKEFKGEGVPHGFRATFSTWRLERTNYTQELGELSLMHEVGDSVYQAYQRSDGLEKRRKIMQDWSNFINKPYQDLEKYKSKVISLKRKVA</sequence>
<dbReference type="Gene3D" id="1.10.150.130">
    <property type="match status" value="1"/>
</dbReference>
<feature type="domain" description="Tyr recombinase" evidence="6">
    <location>
        <begin position="214"/>
        <end position="392"/>
    </location>
</feature>
<dbReference type="Pfam" id="PF13356">
    <property type="entry name" value="Arm-DNA-bind_3"/>
    <property type="match status" value="1"/>
</dbReference>
<name>A0AAU8A0G3_9BURK</name>
<dbReference type="InterPro" id="IPR050808">
    <property type="entry name" value="Phage_Integrase"/>
</dbReference>
<comment type="similarity">
    <text evidence="1">Belongs to the 'phage' integrase family.</text>
</comment>
<evidence type="ECO:0000259" key="6">
    <source>
        <dbReference type="PROSITE" id="PS51898"/>
    </source>
</evidence>
<evidence type="ECO:0000313" key="8">
    <source>
        <dbReference type="EMBL" id="XCC56913.1"/>
    </source>
</evidence>
<evidence type="ECO:0000256" key="4">
    <source>
        <dbReference type="ARBA" id="ARBA00023172"/>
    </source>
</evidence>
<reference evidence="8" key="1">
    <citation type="submission" date="2022-06" db="EMBL/GenBank/DDBJ databases">
        <title>New Polynucleobacter species.</title>
        <authorList>
            <person name="Hahn M.W."/>
        </authorList>
    </citation>
    <scope>NUCLEOTIDE SEQUENCE</scope>
    <source>
        <strain evidence="8">UK-FUSCHL-C3</strain>
    </source>
</reference>
<dbReference type="InterPro" id="IPR044068">
    <property type="entry name" value="CB"/>
</dbReference>
<dbReference type="Pfam" id="PF22022">
    <property type="entry name" value="Phage_int_M"/>
    <property type="match status" value="1"/>
</dbReference>
<dbReference type="Gene3D" id="1.10.443.10">
    <property type="entry name" value="Intergrase catalytic core"/>
    <property type="match status" value="1"/>
</dbReference>
<dbReference type="PROSITE" id="PS51900">
    <property type="entry name" value="CB"/>
    <property type="match status" value="1"/>
</dbReference>
<dbReference type="PROSITE" id="PS51898">
    <property type="entry name" value="TYR_RECOMBINASE"/>
    <property type="match status" value="1"/>
</dbReference>
<feature type="domain" description="Core-binding (CB)" evidence="7">
    <location>
        <begin position="104"/>
        <end position="183"/>
    </location>
</feature>
<dbReference type="EMBL" id="CP099959">
    <property type="protein sequence ID" value="XCC56913.1"/>
    <property type="molecule type" value="Genomic_DNA"/>
</dbReference>